<protein>
    <submittedName>
        <fullName evidence="1">Uncharacterized protein</fullName>
    </submittedName>
</protein>
<sequence length="70" mass="7766">MKVRYNSHAAFAAPPVRSEASRGAVSAEHWSERGQRGTIAGSLNIYNPWVFLLFLARIKLSFIVDNSLSC</sequence>
<reference evidence="1 2" key="1">
    <citation type="submission" date="2018-10" db="EMBL/GenBank/DDBJ databases">
        <authorList>
            <person name="Grouzdev D.S."/>
            <person name="Krutkina M.S."/>
            <person name="Tourova T.P."/>
            <person name="Nazina T.N."/>
        </authorList>
    </citation>
    <scope>NUCLEOTIDE SEQUENCE [LARGE SCALE GENOMIC DNA]</scope>
    <source>
        <strain evidence="1 2">435</strain>
    </source>
</reference>
<dbReference type="AlphaFoldDB" id="A0A494X0U9"/>
<gene>
    <name evidence="1" type="ORF">D7024_07565</name>
</gene>
<proteinExistence type="predicted"/>
<evidence type="ECO:0000313" key="1">
    <source>
        <dbReference type="EMBL" id="RKO66817.1"/>
    </source>
</evidence>
<organism evidence="1 2">
    <name type="scientific">Desulfofundulus salinus</name>
    <dbReference type="NCBI Taxonomy" id="2419843"/>
    <lineage>
        <taxon>Bacteria</taxon>
        <taxon>Bacillati</taxon>
        <taxon>Bacillota</taxon>
        <taxon>Clostridia</taxon>
        <taxon>Eubacteriales</taxon>
        <taxon>Peptococcaceae</taxon>
        <taxon>Desulfofundulus</taxon>
    </lineage>
</organism>
<comment type="caution">
    <text evidence="1">The sequence shown here is derived from an EMBL/GenBank/DDBJ whole genome shotgun (WGS) entry which is preliminary data.</text>
</comment>
<keyword evidence="2" id="KW-1185">Reference proteome</keyword>
<name>A0A494X0U9_9FIRM</name>
<dbReference type="EMBL" id="RBWE01000001">
    <property type="protein sequence ID" value="RKO66817.1"/>
    <property type="molecule type" value="Genomic_DNA"/>
</dbReference>
<dbReference type="Proteomes" id="UP000271256">
    <property type="component" value="Unassembled WGS sequence"/>
</dbReference>
<accession>A0A494X0U9</accession>
<evidence type="ECO:0000313" key="2">
    <source>
        <dbReference type="Proteomes" id="UP000271256"/>
    </source>
</evidence>